<dbReference type="InterPro" id="IPR036388">
    <property type="entry name" value="WH-like_DNA-bd_sf"/>
</dbReference>
<dbReference type="Gene3D" id="1.10.10.10">
    <property type="entry name" value="Winged helix-like DNA-binding domain superfamily/Winged helix DNA-binding domain"/>
    <property type="match status" value="1"/>
</dbReference>
<evidence type="ECO:0000256" key="4">
    <source>
        <dbReference type="ARBA" id="ARBA00023163"/>
    </source>
</evidence>
<comment type="similarity">
    <text evidence="1">Belongs to the sigma-70 factor family. ECF subfamily.</text>
</comment>
<comment type="caution">
    <text evidence="8">The sequence shown here is derived from an EMBL/GenBank/DDBJ whole genome shotgun (WGS) entry which is preliminary data.</text>
</comment>
<dbReference type="InterPro" id="IPR039425">
    <property type="entry name" value="RNA_pol_sigma-70-like"/>
</dbReference>
<proteinExistence type="inferred from homology"/>
<keyword evidence="9" id="KW-1185">Reference proteome</keyword>
<keyword evidence="3" id="KW-0731">Sigma factor</keyword>
<dbReference type="Proteomes" id="UP000291117">
    <property type="component" value="Unassembled WGS sequence"/>
</dbReference>
<dbReference type="InterPro" id="IPR014284">
    <property type="entry name" value="RNA_pol_sigma-70_dom"/>
</dbReference>
<evidence type="ECO:0000259" key="6">
    <source>
        <dbReference type="Pfam" id="PF08281"/>
    </source>
</evidence>
<dbReference type="OrthoDB" id="659948at2"/>
<feature type="domain" description="RNA polymerase sigma-70 region 2" evidence="5">
    <location>
        <begin position="30"/>
        <end position="90"/>
    </location>
</feature>
<dbReference type="EMBL" id="SWDX01000001">
    <property type="protein sequence ID" value="TKC65726.1"/>
    <property type="molecule type" value="Genomic_DNA"/>
</dbReference>
<evidence type="ECO:0000313" key="7">
    <source>
        <dbReference type="EMBL" id="TCC96028.1"/>
    </source>
</evidence>
<dbReference type="NCBIfam" id="TIGR02937">
    <property type="entry name" value="sigma70-ECF"/>
    <property type="match status" value="1"/>
</dbReference>
<gene>
    <name evidence="7" type="ORF">EZ444_13340</name>
    <name evidence="8" type="ORF">FBD94_03040</name>
</gene>
<dbReference type="GO" id="GO:0016987">
    <property type="term" value="F:sigma factor activity"/>
    <property type="evidence" value="ECO:0007669"/>
    <property type="project" value="UniProtKB-KW"/>
</dbReference>
<dbReference type="GO" id="GO:0006352">
    <property type="term" value="P:DNA-templated transcription initiation"/>
    <property type="evidence" value="ECO:0007669"/>
    <property type="project" value="InterPro"/>
</dbReference>
<keyword evidence="4" id="KW-0804">Transcription</keyword>
<dbReference type="AlphaFoldDB" id="A0A4V5PH59"/>
<keyword evidence="2" id="KW-0805">Transcription regulation</keyword>
<accession>A0A4V5PH59</accession>
<evidence type="ECO:0000313" key="9">
    <source>
        <dbReference type="Proteomes" id="UP000291117"/>
    </source>
</evidence>
<name>A0A4V5PH59_9SPHI</name>
<organism evidence="8 10">
    <name type="scientific">Pedobacter hiemivivus</name>
    <dbReference type="NCBI Taxonomy" id="2530454"/>
    <lineage>
        <taxon>Bacteria</taxon>
        <taxon>Pseudomonadati</taxon>
        <taxon>Bacteroidota</taxon>
        <taxon>Sphingobacteriia</taxon>
        <taxon>Sphingobacteriales</taxon>
        <taxon>Sphingobacteriaceae</taxon>
        <taxon>Pedobacter</taxon>
    </lineage>
</organism>
<evidence type="ECO:0000256" key="2">
    <source>
        <dbReference type="ARBA" id="ARBA00023015"/>
    </source>
</evidence>
<reference evidence="7 9" key="1">
    <citation type="submission" date="2019-02" db="EMBL/GenBank/DDBJ databases">
        <title>Pedobacter sp. RP-3-8 sp. nov., isolated from Arctic soil.</title>
        <authorList>
            <person name="Dahal R.H."/>
        </authorList>
    </citation>
    <scope>NUCLEOTIDE SEQUENCE [LARGE SCALE GENOMIC DNA]</scope>
    <source>
        <strain evidence="7 9">RP-3-8</strain>
    </source>
</reference>
<feature type="domain" description="RNA polymerase sigma factor 70 region 4 type 2" evidence="6">
    <location>
        <begin position="126"/>
        <end position="170"/>
    </location>
</feature>
<accession>A0A4R0N7F4</accession>
<evidence type="ECO:0000256" key="3">
    <source>
        <dbReference type="ARBA" id="ARBA00023082"/>
    </source>
</evidence>
<dbReference type="Proteomes" id="UP000309594">
    <property type="component" value="Unassembled WGS sequence"/>
</dbReference>
<dbReference type="SUPFAM" id="SSF88659">
    <property type="entry name" value="Sigma3 and sigma4 domains of RNA polymerase sigma factors"/>
    <property type="match status" value="1"/>
</dbReference>
<dbReference type="PANTHER" id="PTHR43133">
    <property type="entry name" value="RNA POLYMERASE ECF-TYPE SIGMA FACTO"/>
    <property type="match status" value="1"/>
</dbReference>
<dbReference type="SUPFAM" id="SSF88946">
    <property type="entry name" value="Sigma2 domain of RNA polymerase sigma factors"/>
    <property type="match status" value="1"/>
</dbReference>
<dbReference type="RefSeq" id="WP_131609602.1">
    <property type="nucleotide sequence ID" value="NZ_SJSM01000007.1"/>
</dbReference>
<sequence length="206" mass="23938">MKELSDMDLIALLHVDDHQAFAELTRRYWQDLFRHVCVKIKNTEEAKDIIQEIFLGVWKNRAQIRCDDQGRLSSYLYKSAKYASINYFTRPGVAIRAVEVFEEMLAYPAAAKSDEGLLIKELHSVVDAELNELPDRLQLPYRLSREQHLSIREIALRLSVSEQTVKNNITDVLNRIRFRLGKYNSDPNIIFIIASLSVLSSYELMF</sequence>
<evidence type="ECO:0000313" key="10">
    <source>
        <dbReference type="Proteomes" id="UP000309594"/>
    </source>
</evidence>
<dbReference type="Pfam" id="PF08281">
    <property type="entry name" value="Sigma70_r4_2"/>
    <property type="match status" value="1"/>
</dbReference>
<dbReference type="InterPro" id="IPR013324">
    <property type="entry name" value="RNA_pol_sigma_r3/r4-like"/>
</dbReference>
<evidence type="ECO:0000256" key="1">
    <source>
        <dbReference type="ARBA" id="ARBA00010641"/>
    </source>
</evidence>
<dbReference type="PANTHER" id="PTHR43133:SF46">
    <property type="entry name" value="RNA POLYMERASE SIGMA-70 FACTOR ECF SUBFAMILY"/>
    <property type="match status" value="1"/>
</dbReference>
<dbReference type="InterPro" id="IPR007627">
    <property type="entry name" value="RNA_pol_sigma70_r2"/>
</dbReference>
<dbReference type="EMBL" id="SJSM01000007">
    <property type="protein sequence ID" value="TCC96028.1"/>
    <property type="molecule type" value="Genomic_DNA"/>
</dbReference>
<dbReference type="Pfam" id="PF04542">
    <property type="entry name" value="Sigma70_r2"/>
    <property type="match status" value="1"/>
</dbReference>
<evidence type="ECO:0000313" key="8">
    <source>
        <dbReference type="EMBL" id="TKC65726.1"/>
    </source>
</evidence>
<protein>
    <submittedName>
        <fullName evidence="8">Sigma-70 family RNA polymerase sigma factor</fullName>
    </submittedName>
</protein>
<dbReference type="Gene3D" id="1.10.1740.10">
    <property type="match status" value="1"/>
</dbReference>
<reference evidence="8 10" key="2">
    <citation type="submission" date="2019-04" db="EMBL/GenBank/DDBJ databases">
        <title>Pedobacter sp. RP-1-16 sp. nov., isolated from Arctic soil.</title>
        <authorList>
            <person name="Dahal R.H."/>
            <person name="Kim D.-U."/>
        </authorList>
    </citation>
    <scope>NUCLEOTIDE SEQUENCE [LARGE SCALE GENOMIC DNA]</scope>
    <source>
        <strain evidence="8 10">RP-1-16</strain>
    </source>
</reference>
<dbReference type="InterPro" id="IPR013325">
    <property type="entry name" value="RNA_pol_sigma_r2"/>
</dbReference>
<dbReference type="GO" id="GO:0003677">
    <property type="term" value="F:DNA binding"/>
    <property type="evidence" value="ECO:0007669"/>
    <property type="project" value="InterPro"/>
</dbReference>
<dbReference type="InterPro" id="IPR013249">
    <property type="entry name" value="RNA_pol_sigma70_r4_t2"/>
</dbReference>
<evidence type="ECO:0000259" key="5">
    <source>
        <dbReference type="Pfam" id="PF04542"/>
    </source>
</evidence>